<dbReference type="InterPro" id="IPR001874">
    <property type="entry name" value="DHquinase_II"/>
</dbReference>
<dbReference type="KEGG" id="hli:HLI_19390"/>
<dbReference type="NCBIfam" id="NF003806">
    <property type="entry name" value="PRK05395.1-3"/>
    <property type="match status" value="1"/>
</dbReference>
<evidence type="ECO:0000256" key="2">
    <source>
        <dbReference type="ARBA" id="ARBA00004902"/>
    </source>
</evidence>
<proteinExistence type="inferred from homology"/>
<feature type="binding site" evidence="7 9">
    <location>
        <position position="89"/>
    </location>
    <ligand>
        <name>substrate</name>
    </ligand>
</feature>
<dbReference type="InterPro" id="IPR018509">
    <property type="entry name" value="DHquinase_II_CS"/>
</dbReference>
<protein>
    <recommendedName>
        <fullName evidence="5 7">3-dehydroquinate dehydratase</fullName>
        <shortName evidence="7">3-dehydroquinase</shortName>
        <ecNumber evidence="5 7">4.2.1.10</ecNumber>
    </recommendedName>
    <alternativeName>
        <fullName evidence="7">Type II DHQase</fullName>
    </alternativeName>
</protein>
<feature type="binding site" evidence="7 9">
    <location>
        <position position="113"/>
    </location>
    <ligand>
        <name>substrate</name>
    </ligand>
</feature>
<dbReference type="EC" id="4.2.1.10" evidence="5 7"/>
<keyword evidence="7" id="KW-0028">Amino-acid biosynthesis</keyword>
<dbReference type="PIRSF" id="PIRSF001399">
    <property type="entry name" value="DHquinase_II"/>
    <property type="match status" value="1"/>
</dbReference>
<comment type="subunit">
    <text evidence="4 7">Homododecamer.</text>
</comment>
<feature type="active site" description="Proton donor" evidence="7 8">
    <location>
        <position position="102"/>
    </location>
</feature>
<comment type="pathway">
    <text evidence="2 7">Metabolic intermediate biosynthesis; chorismate biosynthesis; chorismate from D-erythrose 4-phosphate and phosphoenolpyruvate: step 3/7.</text>
</comment>
<evidence type="ECO:0000256" key="6">
    <source>
        <dbReference type="ARBA" id="ARBA00023239"/>
    </source>
</evidence>
<reference evidence="11 12" key="1">
    <citation type="submission" date="2018-01" db="EMBL/GenBank/DDBJ databases">
        <title>The whole genome sequencing and assembly of Halobacillus litoralis ERB031 strain.</title>
        <authorList>
            <person name="Lee S.-J."/>
            <person name="Park M.-K."/>
            <person name="Kim J.-Y."/>
            <person name="Lee Y.-J."/>
            <person name="Yi H."/>
            <person name="Bahn Y.-S."/>
            <person name="Kim J.F."/>
            <person name="Lee D.-W."/>
        </authorList>
    </citation>
    <scope>NUCLEOTIDE SEQUENCE [LARGE SCALE GENOMIC DNA]</scope>
    <source>
        <strain evidence="11 12">ERB 031</strain>
    </source>
</reference>
<evidence type="ECO:0000256" key="5">
    <source>
        <dbReference type="ARBA" id="ARBA00012060"/>
    </source>
</evidence>
<dbReference type="EMBL" id="CP026118">
    <property type="protein sequence ID" value="QAS54221.1"/>
    <property type="molecule type" value="Genomic_DNA"/>
</dbReference>
<organism evidence="11 12">
    <name type="scientific">Halobacillus litoralis</name>
    <dbReference type="NCBI Taxonomy" id="45668"/>
    <lineage>
        <taxon>Bacteria</taxon>
        <taxon>Bacillati</taxon>
        <taxon>Bacillota</taxon>
        <taxon>Bacilli</taxon>
        <taxon>Bacillales</taxon>
        <taxon>Bacillaceae</taxon>
        <taxon>Halobacillus</taxon>
    </lineage>
</organism>
<feature type="active site" description="Proton acceptor" evidence="7 8">
    <location>
        <position position="25"/>
    </location>
</feature>
<dbReference type="SUPFAM" id="SSF52304">
    <property type="entry name" value="Type II 3-dehydroquinate dehydratase"/>
    <property type="match status" value="1"/>
</dbReference>
<feature type="binding site" evidence="7 9">
    <location>
        <begin position="103"/>
        <end position="104"/>
    </location>
    <ligand>
        <name>substrate</name>
    </ligand>
</feature>
<dbReference type="InterPro" id="IPR036441">
    <property type="entry name" value="DHquinase_II_sf"/>
</dbReference>
<dbReference type="Pfam" id="PF01220">
    <property type="entry name" value="DHquinase_II"/>
    <property type="match status" value="1"/>
</dbReference>
<dbReference type="RefSeq" id="WP_128526487.1">
    <property type="nucleotide sequence ID" value="NZ_CANLVY010000005.1"/>
</dbReference>
<dbReference type="GO" id="GO:0019631">
    <property type="term" value="P:quinate catabolic process"/>
    <property type="evidence" value="ECO:0007669"/>
    <property type="project" value="TreeGrafter"/>
</dbReference>
<evidence type="ECO:0000256" key="3">
    <source>
        <dbReference type="ARBA" id="ARBA00011037"/>
    </source>
</evidence>
<gene>
    <name evidence="7 11" type="primary">aroQ</name>
    <name evidence="11" type="ORF">HLI_19390</name>
</gene>
<feature type="site" description="Transition state stabilizer" evidence="7 10">
    <location>
        <position position="20"/>
    </location>
</feature>
<dbReference type="PANTHER" id="PTHR21272:SF3">
    <property type="entry name" value="CATABOLIC 3-DEHYDROQUINASE"/>
    <property type="match status" value="1"/>
</dbReference>
<dbReference type="UniPathway" id="UPA00053">
    <property type="reaction ID" value="UER00086"/>
</dbReference>
<comment type="function">
    <text evidence="7">Catalyzes a trans-dehydration via an enolate intermediate.</text>
</comment>
<sequence length="153" mass="16775">MGKKRLFLINGPNLNMLGKREPDTYGHETLEDVTKVVKDTAWEHGYEVEAFQSNHEGDLVDKVQLAEGEAAGIVINPAAYTHTSIALRDAVSAINPPVVEIHISNVHNRESFRHTSMLAPVCAGQVVGFGIDGYRLATLGVIQKIEREGRNDS</sequence>
<evidence type="ECO:0000256" key="1">
    <source>
        <dbReference type="ARBA" id="ARBA00001864"/>
    </source>
</evidence>
<accession>A0A410MHP1</accession>
<evidence type="ECO:0000256" key="10">
    <source>
        <dbReference type="PIRSR" id="PIRSR001399-3"/>
    </source>
</evidence>
<dbReference type="GO" id="GO:0009073">
    <property type="term" value="P:aromatic amino acid family biosynthetic process"/>
    <property type="evidence" value="ECO:0007669"/>
    <property type="project" value="UniProtKB-KW"/>
</dbReference>
<name>A0A410MHP1_9BACI</name>
<evidence type="ECO:0000256" key="9">
    <source>
        <dbReference type="PIRSR" id="PIRSR001399-2"/>
    </source>
</evidence>
<dbReference type="PROSITE" id="PS01029">
    <property type="entry name" value="DEHYDROQUINASE_II"/>
    <property type="match status" value="1"/>
</dbReference>
<dbReference type="NCBIfam" id="NF003807">
    <property type="entry name" value="PRK05395.1-4"/>
    <property type="match status" value="1"/>
</dbReference>
<dbReference type="PANTHER" id="PTHR21272">
    <property type="entry name" value="CATABOLIC 3-DEHYDROQUINASE"/>
    <property type="match status" value="1"/>
</dbReference>
<evidence type="ECO:0000256" key="7">
    <source>
        <dbReference type="HAMAP-Rule" id="MF_00169"/>
    </source>
</evidence>
<dbReference type="GO" id="GO:0009423">
    <property type="term" value="P:chorismate biosynthetic process"/>
    <property type="evidence" value="ECO:0007669"/>
    <property type="project" value="UniProtKB-UniRule"/>
</dbReference>
<keyword evidence="6 7" id="KW-0456">Lyase</keyword>
<keyword evidence="7" id="KW-0057">Aromatic amino acid biosynthesis</keyword>
<evidence type="ECO:0000256" key="8">
    <source>
        <dbReference type="PIRSR" id="PIRSR001399-1"/>
    </source>
</evidence>
<comment type="catalytic activity">
    <reaction evidence="1 7">
        <text>3-dehydroquinate = 3-dehydroshikimate + H2O</text>
        <dbReference type="Rhea" id="RHEA:21096"/>
        <dbReference type="ChEBI" id="CHEBI:15377"/>
        <dbReference type="ChEBI" id="CHEBI:16630"/>
        <dbReference type="ChEBI" id="CHEBI:32364"/>
        <dbReference type="EC" id="4.2.1.10"/>
    </reaction>
</comment>
<dbReference type="Gene3D" id="3.40.50.9100">
    <property type="entry name" value="Dehydroquinase, class II"/>
    <property type="match status" value="1"/>
</dbReference>
<feature type="binding site" evidence="7 9">
    <location>
        <position position="82"/>
    </location>
    <ligand>
        <name>substrate</name>
    </ligand>
</feature>
<evidence type="ECO:0000256" key="4">
    <source>
        <dbReference type="ARBA" id="ARBA00011193"/>
    </source>
</evidence>
<evidence type="ECO:0000313" key="12">
    <source>
        <dbReference type="Proteomes" id="UP000287756"/>
    </source>
</evidence>
<dbReference type="CDD" id="cd00466">
    <property type="entry name" value="DHQase_II"/>
    <property type="match status" value="1"/>
</dbReference>
<dbReference type="GO" id="GO:0003855">
    <property type="term" value="F:3-dehydroquinate dehydratase activity"/>
    <property type="evidence" value="ECO:0007669"/>
    <property type="project" value="UniProtKB-UniRule"/>
</dbReference>
<dbReference type="NCBIfam" id="NF003805">
    <property type="entry name" value="PRK05395.1-2"/>
    <property type="match status" value="1"/>
</dbReference>
<dbReference type="AlphaFoldDB" id="A0A410MHP1"/>
<evidence type="ECO:0000313" key="11">
    <source>
        <dbReference type="EMBL" id="QAS54221.1"/>
    </source>
</evidence>
<dbReference type="HAMAP" id="MF_00169">
    <property type="entry name" value="AroQ"/>
    <property type="match status" value="1"/>
</dbReference>
<feature type="binding site" evidence="7 9">
    <location>
        <position position="76"/>
    </location>
    <ligand>
        <name>substrate</name>
    </ligand>
</feature>
<dbReference type="Proteomes" id="UP000287756">
    <property type="component" value="Chromosome"/>
</dbReference>
<dbReference type="OrthoDB" id="9790793at2"/>
<comment type="similarity">
    <text evidence="3 7">Belongs to the type-II 3-dehydroquinase family.</text>
</comment>
<dbReference type="GO" id="GO:0008652">
    <property type="term" value="P:amino acid biosynthetic process"/>
    <property type="evidence" value="ECO:0007669"/>
    <property type="project" value="UniProtKB-KW"/>
</dbReference>
<dbReference type="NCBIfam" id="TIGR01088">
    <property type="entry name" value="aroQ"/>
    <property type="match status" value="1"/>
</dbReference>